<dbReference type="GO" id="GO:0033765">
    <property type="term" value="F:steroid dehydrogenase activity, acting on the CH-CH group of donors"/>
    <property type="evidence" value="ECO:0007669"/>
    <property type="project" value="UniProtKB-ARBA"/>
</dbReference>
<feature type="compositionally biased region" description="Basic and acidic residues" evidence="5">
    <location>
        <begin position="188"/>
        <end position="201"/>
    </location>
</feature>
<evidence type="ECO:0000256" key="5">
    <source>
        <dbReference type="SAM" id="MobiDB-lite"/>
    </source>
</evidence>
<feature type="chain" id="PRO_5039708294" evidence="6">
    <location>
        <begin position="30"/>
        <end position="552"/>
    </location>
</feature>
<reference evidence="8 9" key="1">
    <citation type="journal article" date="2018" name="Elife">
        <title>Discovery and characterization of a prevalent human gut bacterial enzyme sufficient for the inactivation of a family of plant toxins.</title>
        <authorList>
            <person name="Koppel N."/>
            <person name="Bisanz J.E."/>
            <person name="Pandelia M.E."/>
            <person name="Turnbaugh P.J."/>
            <person name="Balskus E.P."/>
        </authorList>
    </citation>
    <scope>NUCLEOTIDE SEQUENCE [LARGE SCALE GENOMIC DNA]</scope>
    <source>
        <strain evidence="8 9">W1 BHI 6</strain>
    </source>
</reference>
<evidence type="ECO:0000256" key="3">
    <source>
        <dbReference type="ARBA" id="ARBA00022827"/>
    </source>
</evidence>
<keyword evidence="6" id="KW-0732">Signal</keyword>
<dbReference type="PANTHER" id="PTHR43400:SF10">
    <property type="entry name" value="3-OXOSTEROID 1-DEHYDROGENASE"/>
    <property type="match status" value="1"/>
</dbReference>
<dbReference type="PROSITE" id="PS51318">
    <property type="entry name" value="TAT"/>
    <property type="match status" value="1"/>
</dbReference>
<comment type="caution">
    <text evidence="8">The sequence shown here is derived from an EMBL/GenBank/DDBJ whole genome shotgun (WGS) entry which is preliminary data.</text>
</comment>
<dbReference type="RefSeq" id="WP_114533303.1">
    <property type="nucleotide sequence ID" value="NZ_JADNER010000010.1"/>
</dbReference>
<dbReference type="Gene3D" id="3.50.50.60">
    <property type="entry name" value="FAD/NAD(P)-binding domain"/>
    <property type="match status" value="1"/>
</dbReference>
<sequence>MATLKNGLSRRSFLTLGGVAALGGAAALAGCAPQASSSANADAKGATDDAASAMQTADQTKECDIAIVGAGGAGMWAAVEAVRAGKSVVVIEKGGNVGVANGSLAGGPFMVGSKLQQEAGVEFTVEEAFNHIMEYAHWSTNAAAVKAAVAISGETVDQFTDDFGVPTGLRPDNYGAGHASVRANFQSDPKDSKTQAKGEDRMKPLQEFVESKGGEFLFNTAGKRLIMEDGACTGVQCEGDGVTDVKAKAVIVATGGFLGNVDMMREKFGTFVNPLGNVLSVGEGIDMVQAAGGQLSTQWGIAGNEFTGSNQKADGLYDRKSAAFTIGIYGTLLVNNQGRRFSNEGKFANLPLALGGAISLVGGKYYAVVDQAYVDGLNSGKDAWTLCGADEVNWRTGMMTLKDKPLENVQGSIDDAVSAGWAFKADTIEALAQAIDAPELVETLDEYNGYCADGKDEQFYKPACFLQPVTTGPFYAFQYEPSAWVTIGGIRTNDRLQAIDGEGMAIPGLYVAGADNGTLMSAPYCDYEGYSLMCAYCGGRLAGQYAVETIDA</sequence>
<name>A0A369MJL6_EGGLN</name>
<dbReference type="SUPFAM" id="SSF56425">
    <property type="entry name" value="Succinate dehydrogenase/fumarate reductase flavoprotein, catalytic domain"/>
    <property type="match status" value="1"/>
</dbReference>
<dbReference type="Gene3D" id="3.90.700.10">
    <property type="entry name" value="Succinate dehydrogenase/fumarate reductase flavoprotein, catalytic domain"/>
    <property type="match status" value="1"/>
</dbReference>
<dbReference type="InterPro" id="IPR036188">
    <property type="entry name" value="FAD/NAD-bd_sf"/>
</dbReference>
<dbReference type="InterPro" id="IPR006311">
    <property type="entry name" value="TAT_signal"/>
</dbReference>
<keyword evidence="4" id="KW-0560">Oxidoreductase</keyword>
<feature type="signal peptide" evidence="6">
    <location>
        <begin position="1"/>
        <end position="29"/>
    </location>
</feature>
<comment type="cofactor">
    <cofactor evidence="1">
        <name>FAD</name>
        <dbReference type="ChEBI" id="CHEBI:57692"/>
    </cofactor>
</comment>
<evidence type="ECO:0000313" key="9">
    <source>
        <dbReference type="Proteomes" id="UP000253970"/>
    </source>
</evidence>
<dbReference type="Pfam" id="PF00890">
    <property type="entry name" value="FAD_binding_2"/>
    <property type="match status" value="1"/>
</dbReference>
<evidence type="ECO:0000259" key="7">
    <source>
        <dbReference type="Pfam" id="PF00890"/>
    </source>
</evidence>
<evidence type="ECO:0000313" key="8">
    <source>
        <dbReference type="EMBL" id="RDB71993.1"/>
    </source>
</evidence>
<accession>A0A369MJL6</accession>
<evidence type="ECO:0000256" key="1">
    <source>
        <dbReference type="ARBA" id="ARBA00001974"/>
    </source>
</evidence>
<dbReference type="AlphaFoldDB" id="A0A369MJL6"/>
<keyword evidence="3" id="KW-0274">FAD</keyword>
<organism evidence="8 9">
    <name type="scientific">Eggerthella lenta</name>
    <name type="common">Eubacterium lentum</name>
    <dbReference type="NCBI Taxonomy" id="84112"/>
    <lineage>
        <taxon>Bacteria</taxon>
        <taxon>Bacillati</taxon>
        <taxon>Actinomycetota</taxon>
        <taxon>Coriobacteriia</taxon>
        <taxon>Eggerthellales</taxon>
        <taxon>Eggerthellaceae</taxon>
        <taxon>Eggerthella</taxon>
    </lineage>
</organism>
<dbReference type="GO" id="GO:0008202">
    <property type="term" value="P:steroid metabolic process"/>
    <property type="evidence" value="ECO:0007669"/>
    <property type="project" value="UniProtKB-ARBA"/>
</dbReference>
<evidence type="ECO:0000256" key="4">
    <source>
        <dbReference type="ARBA" id="ARBA00023002"/>
    </source>
</evidence>
<feature type="region of interest" description="Disordered" evidence="5">
    <location>
        <begin position="181"/>
        <end position="201"/>
    </location>
</feature>
<dbReference type="PROSITE" id="PS51257">
    <property type="entry name" value="PROKAR_LIPOPROTEIN"/>
    <property type="match status" value="1"/>
</dbReference>
<evidence type="ECO:0000256" key="6">
    <source>
        <dbReference type="SAM" id="SignalP"/>
    </source>
</evidence>
<dbReference type="Proteomes" id="UP000253970">
    <property type="component" value="Unassembled WGS sequence"/>
</dbReference>
<dbReference type="EMBL" id="PPTU01000005">
    <property type="protein sequence ID" value="RDB71993.1"/>
    <property type="molecule type" value="Genomic_DNA"/>
</dbReference>
<dbReference type="InterPro" id="IPR027477">
    <property type="entry name" value="Succ_DH/fumarate_Rdtase_cat_sf"/>
</dbReference>
<dbReference type="PANTHER" id="PTHR43400">
    <property type="entry name" value="FUMARATE REDUCTASE"/>
    <property type="match status" value="1"/>
</dbReference>
<dbReference type="PRINTS" id="PR00411">
    <property type="entry name" value="PNDRDTASEI"/>
</dbReference>
<proteinExistence type="predicted"/>
<protein>
    <submittedName>
        <fullName evidence="8">FAD-binding dehydrogenase</fullName>
    </submittedName>
</protein>
<evidence type="ECO:0000256" key="2">
    <source>
        <dbReference type="ARBA" id="ARBA00022630"/>
    </source>
</evidence>
<gene>
    <name evidence="8" type="ORF">C1875_04700</name>
</gene>
<feature type="domain" description="FAD-dependent oxidoreductase 2 FAD-binding" evidence="7">
    <location>
        <begin position="64"/>
        <end position="520"/>
    </location>
</feature>
<dbReference type="InterPro" id="IPR050315">
    <property type="entry name" value="FAD-oxidoreductase_2"/>
</dbReference>
<dbReference type="InterPro" id="IPR003953">
    <property type="entry name" value="FAD-dep_OxRdtase_2_FAD-bd"/>
</dbReference>
<keyword evidence="2" id="KW-0285">Flavoprotein</keyword>
<dbReference type="SUPFAM" id="SSF51905">
    <property type="entry name" value="FAD/NAD(P)-binding domain"/>
    <property type="match status" value="1"/>
</dbReference>